<organism evidence="1 2">
    <name type="scientific">Fusarium torulosum</name>
    <dbReference type="NCBI Taxonomy" id="33205"/>
    <lineage>
        <taxon>Eukaryota</taxon>
        <taxon>Fungi</taxon>
        <taxon>Dikarya</taxon>
        <taxon>Ascomycota</taxon>
        <taxon>Pezizomycotina</taxon>
        <taxon>Sordariomycetes</taxon>
        <taxon>Hypocreomycetidae</taxon>
        <taxon>Hypocreales</taxon>
        <taxon>Nectriaceae</taxon>
        <taxon>Fusarium</taxon>
    </lineage>
</organism>
<protein>
    <recommendedName>
        <fullName evidence="3">F-box domain-containing protein</fullName>
    </recommendedName>
</protein>
<dbReference type="EMBL" id="ONZP01000169">
    <property type="protein sequence ID" value="SPJ75555.1"/>
    <property type="molecule type" value="Genomic_DNA"/>
</dbReference>
<dbReference type="Proteomes" id="UP001187734">
    <property type="component" value="Unassembled WGS sequence"/>
</dbReference>
<name>A0AAE8SGZ8_9HYPO</name>
<accession>A0AAE8SGZ8</accession>
<proteinExistence type="predicted"/>
<evidence type="ECO:0000313" key="2">
    <source>
        <dbReference type="Proteomes" id="UP001187734"/>
    </source>
</evidence>
<evidence type="ECO:0008006" key="3">
    <source>
        <dbReference type="Google" id="ProtNLM"/>
    </source>
</evidence>
<comment type="caution">
    <text evidence="1">The sequence shown here is derived from an EMBL/GenBank/DDBJ whole genome shotgun (WGS) entry which is preliminary data.</text>
</comment>
<keyword evidence="2" id="KW-1185">Reference proteome</keyword>
<sequence>MASIQNLPLETLDQIASKLDSQQLRHVSSASSRLWYGFARRRFHSIQFRGDRERVSTMLLNFLSNNNTPRVQEIKRQARSISFIVLTDRITTDYQEDDGFLPALIISTVNKMPRVFALGLKIHGLSGRERSALQTQTKNARRWTAITHLKVDLPNPVFRKLINTSLQGDLIQAVDVDTEIRTRHPNMLGAYLPNIRRLRVKILDPCMEYWKLIRRYTPQEQICFPDFHNLECLVVADAGSIARPCEFRSKRYLRAHVKELIESLTTMNRLRRLAIEFSPEILSWTTDHDLGEGSQQGEELNKVLGTLACDMGNVLPNLAEMCLVECTGAQALVHRAIRSRVGQVMDASHEVAGPEDTFPRGLLY</sequence>
<gene>
    <name evidence="1" type="ORF">FTOL_05286</name>
</gene>
<dbReference type="AlphaFoldDB" id="A0AAE8SGZ8"/>
<evidence type="ECO:0000313" key="1">
    <source>
        <dbReference type="EMBL" id="SPJ75555.1"/>
    </source>
</evidence>
<reference evidence="1" key="1">
    <citation type="submission" date="2018-03" db="EMBL/GenBank/DDBJ databases">
        <authorList>
            <person name="Guldener U."/>
        </authorList>
    </citation>
    <scope>NUCLEOTIDE SEQUENCE</scope>
</reference>